<gene>
    <name evidence="9" type="primary">umuD</name>
    <name evidence="9" type="ORF">GCM10008111_12240</name>
</gene>
<evidence type="ECO:0000256" key="4">
    <source>
        <dbReference type="ARBA" id="ARBA00022813"/>
    </source>
</evidence>
<feature type="domain" description="Peptidase S24/S26A/S26B/S26C" evidence="8">
    <location>
        <begin position="18"/>
        <end position="133"/>
    </location>
</feature>
<evidence type="ECO:0000313" key="9">
    <source>
        <dbReference type="EMBL" id="GGW57698.1"/>
    </source>
</evidence>
<evidence type="ECO:0000256" key="5">
    <source>
        <dbReference type="ARBA" id="ARBA00023204"/>
    </source>
</evidence>
<dbReference type="InterPro" id="IPR015927">
    <property type="entry name" value="Peptidase_S24_S26A/B/C"/>
</dbReference>
<dbReference type="PANTHER" id="PTHR33516">
    <property type="entry name" value="LEXA REPRESSOR"/>
    <property type="match status" value="1"/>
</dbReference>
<evidence type="ECO:0000259" key="8">
    <source>
        <dbReference type="Pfam" id="PF00717"/>
    </source>
</evidence>
<dbReference type="InterPro" id="IPR050077">
    <property type="entry name" value="LexA_repressor"/>
</dbReference>
<dbReference type="InterPro" id="IPR036286">
    <property type="entry name" value="LexA/Signal_pep-like_sf"/>
</dbReference>
<comment type="caution">
    <text evidence="9">The sequence shown here is derived from an EMBL/GenBank/DDBJ whole genome shotgun (WGS) entry which is preliminary data.</text>
</comment>
<dbReference type="InterPro" id="IPR039418">
    <property type="entry name" value="LexA-like"/>
</dbReference>
<organism evidence="9 10">
    <name type="scientific">Alishewanella tabrizica</name>
    <dbReference type="NCBI Taxonomy" id="671278"/>
    <lineage>
        <taxon>Bacteria</taxon>
        <taxon>Pseudomonadati</taxon>
        <taxon>Pseudomonadota</taxon>
        <taxon>Gammaproteobacteria</taxon>
        <taxon>Alteromonadales</taxon>
        <taxon>Alteromonadaceae</taxon>
        <taxon>Alishewanella</taxon>
    </lineage>
</organism>
<reference evidence="10" key="1">
    <citation type="journal article" date="2019" name="Int. J. Syst. Evol. Microbiol.">
        <title>The Global Catalogue of Microorganisms (GCM) 10K type strain sequencing project: providing services to taxonomists for standard genome sequencing and annotation.</title>
        <authorList>
            <consortium name="The Broad Institute Genomics Platform"/>
            <consortium name="The Broad Institute Genome Sequencing Center for Infectious Disease"/>
            <person name="Wu L."/>
            <person name="Ma J."/>
        </authorList>
    </citation>
    <scope>NUCLEOTIDE SEQUENCE [LARGE SCALE GENOMIC DNA]</scope>
    <source>
        <strain evidence="10">KCTC 23723</strain>
    </source>
</reference>
<evidence type="ECO:0000256" key="2">
    <source>
        <dbReference type="ARBA" id="ARBA00022763"/>
    </source>
</evidence>
<evidence type="ECO:0000256" key="3">
    <source>
        <dbReference type="ARBA" id="ARBA00022801"/>
    </source>
</evidence>
<name>A0ABQ2WM62_9ALTE</name>
<keyword evidence="4 7" id="KW-0068">Autocatalytic cleavage</keyword>
<evidence type="ECO:0000256" key="6">
    <source>
        <dbReference type="ARBA" id="ARBA00023236"/>
    </source>
</evidence>
<evidence type="ECO:0000256" key="1">
    <source>
        <dbReference type="ARBA" id="ARBA00007484"/>
    </source>
</evidence>
<dbReference type="SUPFAM" id="SSF51306">
    <property type="entry name" value="LexA/Signal peptidase"/>
    <property type="match status" value="1"/>
</dbReference>
<keyword evidence="6" id="KW-0742">SOS response</keyword>
<accession>A0ABQ2WM62</accession>
<dbReference type="Proteomes" id="UP000634667">
    <property type="component" value="Unassembled WGS sequence"/>
</dbReference>
<evidence type="ECO:0000256" key="7">
    <source>
        <dbReference type="RuleBase" id="RU003991"/>
    </source>
</evidence>
<proteinExistence type="inferred from homology"/>
<dbReference type="Gene3D" id="2.10.109.10">
    <property type="entry name" value="Umud Fragment, subunit A"/>
    <property type="match status" value="1"/>
</dbReference>
<keyword evidence="3 7" id="KW-0378">Hydrolase</keyword>
<protein>
    <submittedName>
        <fullName evidence="9">Protein UmuD</fullName>
    </submittedName>
</protein>
<sequence>MTVEILGQVSLYNSILLPFFSNKVSAGFPSPAQDHVEKTLDLNELCVKNPAAAFFVKVSGDSMRDAGIYDKDILIVDRSLTAKHGDFVVASINREFTIKELCLRPSIQLIPHNPTFETIVIKDTDEFELFGVVTNIVRNIIRT</sequence>
<dbReference type="PANTHER" id="PTHR33516:SF2">
    <property type="entry name" value="LEXA REPRESSOR-RELATED"/>
    <property type="match status" value="1"/>
</dbReference>
<dbReference type="NCBIfam" id="NF007621">
    <property type="entry name" value="PRK10276.1"/>
    <property type="match status" value="1"/>
</dbReference>
<evidence type="ECO:0000313" key="10">
    <source>
        <dbReference type="Proteomes" id="UP000634667"/>
    </source>
</evidence>
<dbReference type="PRINTS" id="PR00726">
    <property type="entry name" value="LEXASERPTASE"/>
</dbReference>
<keyword evidence="5" id="KW-0234">DNA repair</keyword>
<dbReference type="InterPro" id="IPR006197">
    <property type="entry name" value="Peptidase_S24_LexA"/>
</dbReference>
<keyword evidence="2" id="KW-0227">DNA damage</keyword>
<keyword evidence="10" id="KW-1185">Reference proteome</keyword>
<dbReference type="Pfam" id="PF00717">
    <property type="entry name" value="Peptidase_S24"/>
    <property type="match status" value="1"/>
</dbReference>
<dbReference type="CDD" id="cd06529">
    <property type="entry name" value="S24_LexA-like"/>
    <property type="match status" value="1"/>
</dbReference>
<comment type="similarity">
    <text evidence="1 7">Belongs to the peptidase S24 family.</text>
</comment>
<dbReference type="RefSeq" id="WP_189481562.1">
    <property type="nucleotide sequence ID" value="NZ_BMYR01000004.1"/>
</dbReference>
<dbReference type="EMBL" id="BMYR01000004">
    <property type="protein sequence ID" value="GGW57698.1"/>
    <property type="molecule type" value="Genomic_DNA"/>
</dbReference>